<dbReference type="Proteomes" id="UP001221142">
    <property type="component" value="Unassembled WGS sequence"/>
</dbReference>
<evidence type="ECO:0000313" key="2">
    <source>
        <dbReference type="EMBL" id="KAJ7615358.1"/>
    </source>
</evidence>
<feature type="compositionally biased region" description="Polar residues" evidence="1">
    <location>
        <begin position="62"/>
        <end position="72"/>
    </location>
</feature>
<keyword evidence="3" id="KW-1185">Reference proteome</keyword>
<sequence length="309" mass="34003">MRKCKWKQKANTRNNKASARLPAHVSVSLLKRAPAPPPVVATSVQPLPVPGFLSHDRHGGHASQNSQCIKSNGQERDSEAEASGDELHDERSAAVVEEEKGQVVPPLQFERLFRKTEEEAVSIMPSAAKHSVNNAPFSHQRRPPSLSCRYIRPTPFKRHSNHSRHTWDCLATRSARIRSHVARPTAHLASHQQGRVGREAGTQRASKCSCSMPPTVFDRLLLAIHMRQPDPSAIDRFGDPSPHYFRPRMSPPDLSTSSLRSNAPSLLAGATCDIHLTRTHFLLSMSTRARPDVDYALEISSGALISGGG</sequence>
<name>A0AAD7BAN3_9AGAR</name>
<protein>
    <submittedName>
        <fullName evidence="2">Uncharacterized protein</fullName>
    </submittedName>
</protein>
<comment type="caution">
    <text evidence="2">The sequence shown here is derived from an EMBL/GenBank/DDBJ whole genome shotgun (WGS) entry which is preliminary data.</text>
</comment>
<proteinExistence type="predicted"/>
<organism evidence="2 3">
    <name type="scientific">Roridomyces roridus</name>
    <dbReference type="NCBI Taxonomy" id="1738132"/>
    <lineage>
        <taxon>Eukaryota</taxon>
        <taxon>Fungi</taxon>
        <taxon>Dikarya</taxon>
        <taxon>Basidiomycota</taxon>
        <taxon>Agaricomycotina</taxon>
        <taxon>Agaricomycetes</taxon>
        <taxon>Agaricomycetidae</taxon>
        <taxon>Agaricales</taxon>
        <taxon>Marasmiineae</taxon>
        <taxon>Mycenaceae</taxon>
        <taxon>Roridomyces</taxon>
    </lineage>
</organism>
<evidence type="ECO:0000256" key="1">
    <source>
        <dbReference type="SAM" id="MobiDB-lite"/>
    </source>
</evidence>
<accession>A0AAD7BAN3</accession>
<gene>
    <name evidence="2" type="ORF">FB45DRAFT_873458</name>
</gene>
<dbReference type="AlphaFoldDB" id="A0AAD7BAN3"/>
<feature type="region of interest" description="Disordered" evidence="1">
    <location>
        <begin position="50"/>
        <end position="99"/>
    </location>
</feature>
<evidence type="ECO:0000313" key="3">
    <source>
        <dbReference type="Proteomes" id="UP001221142"/>
    </source>
</evidence>
<feature type="compositionally biased region" description="Basic and acidic residues" evidence="1">
    <location>
        <begin position="73"/>
        <end position="99"/>
    </location>
</feature>
<dbReference type="EMBL" id="JARKIF010000024">
    <property type="protein sequence ID" value="KAJ7615358.1"/>
    <property type="molecule type" value="Genomic_DNA"/>
</dbReference>
<reference evidence="2" key="1">
    <citation type="submission" date="2023-03" db="EMBL/GenBank/DDBJ databases">
        <title>Massive genome expansion in bonnet fungi (Mycena s.s.) driven by repeated elements and novel gene families across ecological guilds.</title>
        <authorList>
            <consortium name="Lawrence Berkeley National Laboratory"/>
            <person name="Harder C.B."/>
            <person name="Miyauchi S."/>
            <person name="Viragh M."/>
            <person name="Kuo A."/>
            <person name="Thoen E."/>
            <person name="Andreopoulos B."/>
            <person name="Lu D."/>
            <person name="Skrede I."/>
            <person name="Drula E."/>
            <person name="Henrissat B."/>
            <person name="Morin E."/>
            <person name="Kohler A."/>
            <person name="Barry K."/>
            <person name="LaButti K."/>
            <person name="Morin E."/>
            <person name="Salamov A."/>
            <person name="Lipzen A."/>
            <person name="Mereny Z."/>
            <person name="Hegedus B."/>
            <person name="Baldrian P."/>
            <person name="Stursova M."/>
            <person name="Weitz H."/>
            <person name="Taylor A."/>
            <person name="Grigoriev I.V."/>
            <person name="Nagy L.G."/>
            <person name="Martin F."/>
            <person name="Kauserud H."/>
        </authorList>
    </citation>
    <scope>NUCLEOTIDE SEQUENCE</scope>
    <source>
        <strain evidence="2">9284</strain>
    </source>
</reference>